<evidence type="ECO:0000313" key="7">
    <source>
        <dbReference type="EMBL" id="MBA5762653.1"/>
    </source>
</evidence>
<dbReference type="PROSITE" id="PS50932">
    <property type="entry name" value="HTH_LACI_2"/>
    <property type="match status" value="1"/>
</dbReference>
<dbReference type="PANTHER" id="PTHR30146">
    <property type="entry name" value="LACI-RELATED TRANSCRIPTIONAL REPRESSOR"/>
    <property type="match status" value="1"/>
</dbReference>
<evidence type="ECO:0000313" key="8">
    <source>
        <dbReference type="Proteomes" id="UP000571701"/>
    </source>
</evidence>
<dbReference type="Gene3D" id="1.10.260.40">
    <property type="entry name" value="lambda repressor-like DNA-binding domains"/>
    <property type="match status" value="1"/>
</dbReference>
<dbReference type="InterPro" id="IPR025997">
    <property type="entry name" value="SBP_2_dom"/>
</dbReference>
<name>A0A7W2ITX1_9VIBR</name>
<accession>A0A7W2ITX1</accession>
<evidence type="ECO:0000259" key="6">
    <source>
        <dbReference type="PROSITE" id="PS50932"/>
    </source>
</evidence>
<keyword evidence="2" id="KW-0678">Repressor</keyword>
<keyword evidence="5" id="KW-0804">Transcription</keyword>
<dbReference type="Pfam" id="PF00356">
    <property type="entry name" value="LacI"/>
    <property type="match status" value="1"/>
</dbReference>
<dbReference type="SUPFAM" id="SSF47413">
    <property type="entry name" value="lambda repressor-like DNA-binding domains"/>
    <property type="match status" value="1"/>
</dbReference>
<dbReference type="CDD" id="cd01392">
    <property type="entry name" value="HTH_LacI"/>
    <property type="match status" value="1"/>
</dbReference>
<evidence type="ECO:0000256" key="1">
    <source>
        <dbReference type="ARBA" id="ARBA00022181"/>
    </source>
</evidence>
<reference evidence="7 8" key="1">
    <citation type="submission" date="2020-07" db="EMBL/GenBank/DDBJ databases">
        <title>Vibrio marinisediminis sp. nov., isolated from marine sediment.</title>
        <authorList>
            <person name="Ji X."/>
        </authorList>
    </citation>
    <scope>NUCLEOTIDE SEQUENCE [LARGE SCALE GENOMIC DNA]</scope>
    <source>
        <strain evidence="7 8">404</strain>
    </source>
</reference>
<dbReference type="Gene3D" id="3.40.50.2300">
    <property type="match status" value="2"/>
</dbReference>
<evidence type="ECO:0000256" key="4">
    <source>
        <dbReference type="ARBA" id="ARBA00023125"/>
    </source>
</evidence>
<dbReference type="InterPro" id="IPR010982">
    <property type="entry name" value="Lambda_DNA-bd_dom_sf"/>
</dbReference>
<dbReference type="PROSITE" id="PS00356">
    <property type="entry name" value="HTH_LACI_1"/>
    <property type="match status" value="1"/>
</dbReference>
<dbReference type="GO" id="GO:0000976">
    <property type="term" value="F:transcription cis-regulatory region binding"/>
    <property type="evidence" value="ECO:0007669"/>
    <property type="project" value="TreeGrafter"/>
</dbReference>
<sequence>MSNKKLKLADIAELAGVSKSTVSFVLNGHAQKHRITAETVEKVQRIVEQHNYAPSLYARALKSNKTYTVGLVIPDLANMGFATTAKALENLLREAGYQLLIASSNDDEEQEKQAVEGLINRQVDLLLVASAMSSEDFYREIKMTTPVIFFDRTFSNSQFINVKSDAKSATEQLVRRLVTGLDECVYIGGQWLLSPSQERLTGYKAGLQAANIPFDEKLVFSKDYQPQSGYLLMAQAVAQLGREPQAVFTASYSLLEGVLRYLTEHQLLTSAIRIATFDNYDILDCLPIKIDSIEQQSDAIALELFTHGTELMKEPRIKAETIAIPATVHFRREQ</sequence>
<dbReference type="AlphaFoldDB" id="A0A7W2ITX1"/>
<dbReference type="InterPro" id="IPR000843">
    <property type="entry name" value="HTH_LacI"/>
</dbReference>
<feature type="domain" description="HTH lacI-type" evidence="6">
    <location>
        <begin position="6"/>
        <end position="63"/>
    </location>
</feature>
<keyword evidence="3" id="KW-0805">Transcription regulation</keyword>
<dbReference type="Proteomes" id="UP000571701">
    <property type="component" value="Unassembled WGS sequence"/>
</dbReference>
<dbReference type="GO" id="GO:0055085">
    <property type="term" value="P:transmembrane transport"/>
    <property type="evidence" value="ECO:0007669"/>
    <property type="project" value="UniProtKB-ARBA"/>
</dbReference>
<evidence type="ECO:0000256" key="5">
    <source>
        <dbReference type="ARBA" id="ARBA00023163"/>
    </source>
</evidence>
<organism evidence="7 8">
    <name type="scientific">Vibrio marinisediminis</name>
    <dbReference type="NCBI Taxonomy" id="2758441"/>
    <lineage>
        <taxon>Bacteria</taxon>
        <taxon>Pseudomonadati</taxon>
        <taxon>Pseudomonadota</taxon>
        <taxon>Gammaproteobacteria</taxon>
        <taxon>Vibrionales</taxon>
        <taxon>Vibrionaceae</taxon>
        <taxon>Vibrio</taxon>
    </lineage>
</organism>
<dbReference type="RefSeq" id="WP_182108676.1">
    <property type="nucleotide sequence ID" value="NZ_JACFYF010000004.1"/>
</dbReference>
<evidence type="ECO:0000256" key="2">
    <source>
        <dbReference type="ARBA" id="ARBA00022491"/>
    </source>
</evidence>
<gene>
    <name evidence="7" type="ORF">H2O73_09895</name>
</gene>
<dbReference type="PANTHER" id="PTHR30146:SF45">
    <property type="entry name" value="CATABOLITE REPRESSOR_ACTIVATOR"/>
    <property type="match status" value="1"/>
</dbReference>
<dbReference type="SMART" id="SM00354">
    <property type="entry name" value="HTH_LACI"/>
    <property type="match status" value="1"/>
</dbReference>
<dbReference type="EMBL" id="JACFYF010000004">
    <property type="protein sequence ID" value="MBA5762653.1"/>
    <property type="molecule type" value="Genomic_DNA"/>
</dbReference>
<keyword evidence="8" id="KW-1185">Reference proteome</keyword>
<protein>
    <recommendedName>
        <fullName evidence="1">Autoinducer 2-binding periplasmic protein LuxP</fullName>
    </recommendedName>
</protein>
<evidence type="ECO:0000256" key="3">
    <source>
        <dbReference type="ARBA" id="ARBA00023015"/>
    </source>
</evidence>
<keyword evidence="4 7" id="KW-0238">DNA-binding</keyword>
<dbReference type="InterPro" id="IPR028082">
    <property type="entry name" value="Peripla_BP_I"/>
</dbReference>
<proteinExistence type="predicted"/>
<comment type="caution">
    <text evidence="7">The sequence shown here is derived from an EMBL/GenBank/DDBJ whole genome shotgun (WGS) entry which is preliminary data.</text>
</comment>
<dbReference type="GO" id="GO:0003700">
    <property type="term" value="F:DNA-binding transcription factor activity"/>
    <property type="evidence" value="ECO:0007669"/>
    <property type="project" value="TreeGrafter"/>
</dbReference>
<dbReference type="SUPFAM" id="SSF53822">
    <property type="entry name" value="Periplasmic binding protein-like I"/>
    <property type="match status" value="1"/>
</dbReference>
<dbReference type="Pfam" id="PF13407">
    <property type="entry name" value="Peripla_BP_4"/>
    <property type="match status" value="1"/>
</dbReference>